<dbReference type="GO" id="GO:0005886">
    <property type="term" value="C:plasma membrane"/>
    <property type="evidence" value="ECO:0007669"/>
    <property type="project" value="UniProtKB-SubCell"/>
</dbReference>
<feature type="transmembrane region" description="Helical" evidence="6">
    <location>
        <begin position="222"/>
        <end position="242"/>
    </location>
</feature>
<organism evidence="7 8">
    <name type="scientific">Frankliniella fusca</name>
    <dbReference type="NCBI Taxonomy" id="407009"/>
    <lineage>
        <taxon>Eukaryota</taxon>
        <taxon>Metazoa</taxon>
        <taxon>Ecdysozoa</taxon>
        <taxon>Arthropoda</taxon>
        <taxon>Hexapoda</taxon>
        <taxon>Insecta</taxon>
        <taxon>Pterygota</taxon>
        <taxon>Neoptera</taxon>
        <taxon>Paraneoptera</taxon>
        <taxon>Thysanoptera</taxon>
        <taxon>Terebrantia</taxon>
        <taxon>Thripoidea</taxon>
        <taxon>Thripidae</taxon>
        <taxon>Frankliniella</taxon>
    </lineage>
</organism>
<evidence type="ECO:0000256" key="6">
    <source>
        <dbReference type="RuleBase" id="RU363108"/>
    </source>
</evidence>
<keyword evidence="4 6" id="KW-1133">Transmembrane helix</keyword>
<evidence type="ECO:0000256" key="1">
    <source>
        <dbReference type="ARBA" id="ARBA00004651"/>
    </source>
</evidence>
<name>A0AAE1I1M1_9NEOP</name>
<keyword evidence="3 6" id="KW-0812">Transmembrane</keyword>
<comment type="function">
    <text evidence="6">Gustatory receptor which mediates acceptance or avoidance behavior, depending on its substrates.</text>
</comment>
<dbReference type="GO" id="GO:0050909">
    <property type="term" value="P:sensory perception of taste"/>
    <property type="evidence" value="ECO:0007669"/>
    <property type="project" value="InterPro"/>
</dbReference>
<sequence>MRHAFHLPRGRCRCPAAPVQDAMAVSGRGPGQRRTLEKQAFLALPPRLSIERSPPDLYREVGPLVAVLAGLGAWRVSAVRRASDEVGAEYASAPWCSVRMVASALLLASLTVLSCVAVRSNMVELLSGQEPFLERVILVLHIVYETLPLSIPLLHLPAAADLALYFNNWVRLQSSWHWVTGSPLRLESGRRARTVSAVIVVYSVLSPVYHQRVSRHMPMWKLPIYPVTVALAIVLGSLWHALNTEVVATSVKLRALFHQRRTSRRGLTGDAVRGYCMLWLRLRALTQELGGAWGAVILHALVTMMVMAMTSVFGLLSALQHGLWRRVISTIASVVWGVALIFWICGQAHLAARSVRMPIHPVSREMLLELLTMPLRTLNDETSVEVMRFVQVLSFKPVRVNLKGFVVATRELSVASAATITTYIVVLAQLALTISAGLAKPSPESHDVTPSNRSG</sequence>
<evidence type="ECO:0000313" key="8">
    <source>
        <dbReference type="Proteomes" id="UP001219518"/>
    </source>
</evidence>
<gene>
    <name evidence="7" type="ORF">KUF71_009076</name>
</gene>
<dbReference type="Proteomes" id="UP001219518">
    <property type="component" value="Unassembled WGS sequence"/>
</dbReference>
<evidence type="ECO:0000313" key="7">
    <source>
        <dbReference type="EMBL" id="KAK3931857.1"/>
    </source>
</evidence>
<evidence type="ECO:0000256" key="5">
    <source>
        <dbReference type="ARBA" id="ARBA00023136"/>
    </source>
</evidence>
<comment type="similarity">
    <text evidence="6">Belongs to the insect chemoreceptor superfamily. Gustatory receptor (GR) family.</text>
</comment>
<dbReference type="AlphaFoldDB" id="A0AAE1I1M1"/>
<reference evidence="7" key="1">
    <citation type="submission" date="2021-07" db="EMBL/GenBank/DDBJ databases">
        <authorList>
            <person name="Catto M.A."/>
            <person name="Jacobson A."/>
            <person name="Kennedy G."/>
            <person name="Labadie P."/>
            <person name="Hunt B.G."/>
            <person name="Srinivasan R."/>
        </authorList>
    </citation>
    <scope>NUCLEOTIDE SEQUENCE</scope>
    <source>
        <strain evidence="7">PL_HMW_Pooled</strain>
        <tissue evidence="7">Head</tissue>
    </source>
</reference>
<accession>A0AAE1I1M1</accession>
<feature type="transmembrane region" description="Helical" evidence="6">
    <location>
        <begin position="292"/>
        <end position="316"/>
    </location>
</feature>
<evidence type="ECO:0000256" key="4">
    <source>
        <dbReference type="ARBA" id="ARBA00022989"/>
    </source>
</evidence>
<keyword evidence="8" id="KW-1185">Reference proteome</keyword>
<comment type="caution">
    <text evidence="6">Lacks conserved residue(s) required for the propagation of feature annotation.</text>
</comment>
<dbReference type="InterPro" id="IPR013604">
    <property type="entry name" value="7TM_chemorcpt"/>
</dbReference>
<evidence type="ECO:0000256" key="3">
    <source>
        <dbReference type="ARBA" id="ARBA00022692"/>
    </source>
</evidence>
<proteinExistence type="inferred from homology"/>
<keyword evidence="5 6" id="KW-0472">Membrane</keyword>
<protein>
    <recommendedName>
        <fullName evidence="6">Gustatory receptor</fullName>
    </recommendedName>
</protein>
<feature type="transmembrane region" description="Helical" evidence="6">
    <location>
        <begin position="323"/>
        <end position="344"/>
    </location>
</feature>
<keyword evidence="6" id="KW-0807">Transducer</keyword>
<dbReference type="GO" id="GO:0007165">
    <property type="term" value="P:signal transduction"/>
    <property type="evidence" value="ECO:0007669"/>
    <property type="project" value="UniProtKB-KW"/>
</dbReference>
<keyword evidence="6 7" id="KW-0675">Receptor</keyword>
<comment type="subcellular location">
    <subcellularLocation>
        <location evidence="1 6">Cell membrane</location>
        <topology evidence="1 6">Multi-pass membrane protein</topology>
    </subcellularLocation>
</comment>
<dbReference type="Pfam" id="PF08395">
    <property type="entry name" value="7tm_7"/>
    <property type="match status" value="1"/>
</dbReference>
<keyword evidence="2 6" id="KW-1003">Cell membrane</keyword>
<comment type="caution">
    <text evidence="7">The sequence shown here is derived from an EMBL/GenBank/DDBJ whole genome shotgun (WGS) entry which is preliminary data.</text>
</comment>
<reference evidence="7" key="2">
    <citation type="journal article" date="2023" name="BMC Genomics">
        <title>Pest status, molecular evolution, and epigenetic factors derived from the genome assembly of Frankliniella fusca, a thysanopteran phytovirus vector.</title>
        <authorList>
            <person name="Catto M.A."/>
            <person name="Labadie P.E."/>
            <person name="Jacobson A.L."/>
            <person name="Kennedy G.G."/>
            <person name="Srinivasan R."/>
            <person name="Hunt B.G."/>
        </authorList>
    </citation>
    <scope>NUCLEOTIDE SEQUENCE</scope>
    <source>
        <strain evidence="7">PL_HMW_Pooled</strain>
    </source>
</reference>
<evidence type="ECO:0000256" key="2">
    <source>
        <dbReference type="ARBA" id="ARBA00022475"/>
    </source>
</evidence>
<dbReference type="EMBL" id="JAHWGI010001430">
    <property type="protein sequence ID" value="KAK3931857.1"/>
    <property type="molecule type" value="Genomic_DNA"/>
</dbReference>